<dbReference type="PANTHER" id="PTHR37456:SF6">
    <property type="entry name" value="COLLAGEN ALPHA-1(XXIII) CHAIN-LIKE ISOFORM X2"/>
    <property type="match status" value="1"/>
</dbReference>
<evidence type="ECO:0000256" key="2">
    <source>
        <dbReference type="SAM" id="Phobius"/>
    </source>
</evidence>
<reference evidence="3 4" key="1">
    <citation type="journal article" date="2024" name="Proc. Natl. Acad. Sci. U.S.A.">
        <title>The genetic regulatory architecture and epigenomic basis for age-related changes in rattlesnake venom.</title>
        <authorList>
            <person name="Hogan M.P."/>
            <person name="Holding M.L."/>
            <person name="Nystrom G.S."/>
            <person name="Colston T.J."/>
            <person name="Bartlett D.A."/>
            <person name="Mason A.J."/>
            <person name="Ellsworth S.A."/>
            <person name="Rautsaw R.M."/>
            <person name="Lawrence K.C."/>
            <person name="Strickland J.L."/>
            <person name="He B."/>
            <person name="Fraser P."/>
            <person name="Margres M.J."/>
            <person name="Gilbert D.M."/>
            <person name="Gibbs H.L."/>
            <person name="Parkinson C.L."/>
            <person name="Rokyta D.R."/>
        </authorList>
    </citation>
    <scope>NUCLEOTIDE SEQUENCE [LARGE SCALE GENOMIC DNA]</scope>
    <source>
        <strain evidence="3">DRR0105</strain>
    </source>
</reference>
<keyword evidence="4" id="KW-1185">Reference proteome</keyword>
<keyword evidence="2" id="KW-1133">Transmembrane helix</keyword>
<evidence type="ECO:0000313" key="3">
    <source>
        <dbReference type="EMBL" id="KAK9400890.1"/>
    </source>
</evidence>
<feature type="region of interest" description="Disordered" evidence="1">
    <location>
        <begin position="550"/>
        <end position="784"/>
    </location>
</feature>
<feature type="compositionally biased region" description="Low complexity" evidence="1">
    <location>
        <begin position="734"/>
        <end position="765"/>
    </location>
</feature>
<comment type="caution">
    <text evidence="3">The sequence shown here is derived from an EMBL/GenBank/DDBJ whole genome shotgun (WGS) entry which is preliminary data.</text>
</comment>
<dbReference type="GO" id="GO:0005581">
    <property type="term" value="C:collagen trimer"/>
    <property type="evidence" value="ECO:0007669"/>
    <property type="project" value="UniProtKB-KW"/>
</dbReference>
<feature type="compositionally biased region" description="Polar residues" evidence="1">
    <location>
        <begin position="74"/>
        <end position="107"/>
    </location>
</feature>
<feature type="compositionally biased region" description="Basic and acidic residues" evidence="1">
    <location>
        <begin position="1"/>
        <end position="10"/>
    </location>
</feature>
<accession>A0AAW1BGI4</accession>
<sequence>MECNLKKEPSNDMDSITKKNKRDGTEVTERLITETVTTRLTSLPPKGAGSSGMKSAAYSGGSSMERRTYGHGSNYMTASGNARMNTSSSSYKQATSPSSTLTKSPGSTFERKTYATHHPAYEGSSSANSSPEFPRKDFGSSATRGRSQTRESEIRVRLQSASPSTRWTELDDVKRLLRGSRSASASPTRSHSGTLPIPKKAVVETKMVTESSQSVSGTYDTTILNAALPSYMWSSTLPAGSSFGGYHNNMTQSSSLINTAAQSTGSVFGVPNNLAPTSSTLNGGLSNSSTVYGVQNNLAPNTLGVTSTTTTASTAAYGTKKNTMQSSGVTSTGVSTSSATVATSANSQSDDILRKDCKFLLIEKDNVTPKKEMELLIMSKDSGKVFSASGTGLSGGYYSEDTLQKDKQTITSYAGDSYLKSETNGGLKSVSTKDKTIVTEGKGDNGCGGAGGCPAWCPCSSCCNWWMWLLGLLLAWLLLLGLLFGLIALAEEVRKLKSRVESLESPIEYRQGIGTYSEKLVSQGGTLSNMNEHELRNYLRTLISMEMKQGQFRGEPGPKGDTGIQGPKGDQGLHGPPGIPGLIGHPGPEGPRGLKGSMGETGLEGPIGPRGRDGPPGLRGEPGPSGFGEKGDKGSAGEPGIQGPPGVPGSKGPPGIQGFRGEAGIPGVKGEKGAIGIPGPKGDPGERGPRGLTGEPGSRGLPGPTGEAGPKGSAGPPGPEGHQGPRGEQGLMGISGARGPPGPAGDAGQPGLTGAQGPPGLTGTPGRPGPKGEPGAPGRITSSGNAAEGTMVEQLLHFLAHQAHQGLLDLLAHLVYQVLWAQLVFLELKVLVVREAFQVKPPLLKPQILQLLHWKRQSLEDLQDPQDHQVHQDPQVPLLRALQDPVAHKEKAYQAHQEDQVLLYPHQKPTLLAHQDPLVLQVQKEIKGCLAHEDSKVNKVSQVSQEPLFKQELALLSKDHPDVLDLKETKVMQVYQERLESLEELDPEFLRALQVPRALVDLQELELAQCKRSNSTSLSTYRVIVLAVT</sequence>
<organism evidence="3 4">
    <name type="scientific">Crotalus adamanteus</name>
    <name type="common">Eastern diamondback rattlesnake</name>
    <dbReference type="NCBI Taxonomy" id="8729"/>
    <lineage>
        <taxon>Eukaryota</taxon>
        <taxon>Metazoa</taxon>
        <taxon>Chordata</taxon>
        <taxon>Craniata</taxon>
        <taxon>Vertebrata</taxon>
        <taxon>Euteleostomi</taxon>
        <taxon>Lepidosauria</taxon>
        <taxon>Squamata</taxon>
        <taxon>Bifurcata</taxon>
        <taxon>Unidentata</taxon>
        <taxon>Episquamata</taxon>
        <taxon>Toxicofera</taxon>
        <taxon>Serpentes</taxon>
        <taxon>Colubroidea</taxon>
        <taxon>Viperidae</taxon>
        <taxon>Crotalinae</taxon>
        <taxon>Crotalus</taxon>
    </lineage>
</organism>
<feature type="transmembrane region" description="Helical" evidence="2">
    <location>
        <begin position="465"/>
        <end position="489"/>
    </location>
</feature>
<dbReference type="InterPro" id="IPR008160">
    <property type="entry name" value="Collagen"/>
</dbReference>
<dbReference type="InterPro" id="IPR050938">
    <property type="entry name" value="Collagen_Structural_Proteins"/>
</dbReference>
<dbReference type="EMBL" id="JAOTOJ010000005">
    <property type="protein sequence ID" value="KAK9400890.1"/>
    <property type="molecule type" value="Genomic_DNA"/>
</dbReference>
<gene>
    <name evidence="3" type="ORF">NXF25_011604</name>
</gene>
<evidence type="ECO:0000256" key="1">
    <source>
        <dbReference type="SAM" id="MobiDB-lite"/>
    </source>
</evidence>
<feature type="region of interest" description="Disordered" evidence="1">
    <location>
        <begin position="1"/>
        <end position="26"/>
    </location>
</feature>
<protein>
    <submittedName>
        <fullName evidence="3">Collagen alpha-1XVII chain</fullName>
    </submittedName>
</protein>
<keyword evidence="2" id="KW-0812">Transmembrane</keyword>
<dbReference type="PANTHER" id="PTHR37456">
    <property type="entry name" value="SI:CH211-266K2.1"/>
    <property type="match status" value="1"/>
</dbReference>
<dbReference type="Proteomes" id="UP001474421">
    <property type="component" value="Unassembled WGS sequence"/>
</dbReference>
<keyword evidence="3" id="KW-0176">Collagen</keyword>
<proteinExistence type="predicted"/>
<feature type="region of interest" description="Disordered" evidence="1">
    <location>
        <begin position="38"/>
        <end position="166"/>
    </location>
</feature>
<keyword evidence="2" id="KW-0472">Membrane</keyword>
<dbReference type="Pfam" id="PF01391">
    <property type="entry name" value="Collagen"/>
    <property type="match status" value="3"/>
</dbReference>
<dbReference type="AlphaFoldDB" id="A0AAW1BGI4"/>
<evidence type="ECO:0000313" key="4">
    <source>
        <dbReference type="Proteomes" id="UP001474421"/>
    </source>
</evidence>
<feature type="compositionally biased region" description="Low complexity" evidence="1">
    <location>
        <begin position="573"/>
        <end position="586"/>
    </location>
</feature>
<name>A0AAW1BGI4_CROAD</name>